<dbReference type="PANTHER" id="PTHR46704:SF9">
    <property type="entry name" value="BHLH DOMAIN-CONTAINING PROTEIN"/>
    <property type="match status" value="1"/>
</dbReference>
<comment type="caution">
    <text evidence="2">The sequence shown here is derived from an EMBL/GenBank/DDBJ whole genome shotgun (WGS) entry which is preliminary data.</text>
</comment>
<proteinExistence type="predicted"/>
<feature type="domain" description="Tesmin/TSO1-like CXC" evidence="1">
    <location>
        <begin position="719"/>
        <end position="759"/>
    </location>
</feature>
<dbReference type="SMART" id="SM01114">
    <property type="entry name" value="CXC"/>
    <property type="match status" value="1"/>
</dbReference>
<reference evidence="2 3" key="1">
    <citation type="submission" date="2019-07" db="EMBL/GenBank/DDBJ databases">
        <title>Chromosome genome assembly for large yellow croaker.</title>
        <authorList>
            <person name="Xiao S."/>
        </authorList>
    </citation>
    <scope>NUCLEOTIDE SEQUENCE [LARGE SCALE GENOMIC DNA]</scope>
    <source>
        <strain evidence="2">JMULYC20181020</strain>
        <tissue evidence="2">Muscle</tissue>
    </source>
</reference>
<evidence type="ECO:0000313" key="2">
    <source>
        <dbReference type="EMBL" id="KAE8289565.1"/>
    </source>
</evidence>
<evidence type="ECO:0000313" key="3">
    <source>
        <dbReference type="Proteomes" id="UP000424527"/>
    </source>
</evidence>
<gene>
    <name evidence="2" type="ORF">D5F01_LYC11269</name>
</gene>
<dbReference type="PANTHER" id="PTHR46704">
    <property type="entry name" value="CXC DOMAIN-CONTAINING PROTEIN-RELATED"/>
    <property type="match status" value="1"/>
</dbReference>
<sequence length="778" mass="87217">MLVKENMALRKRISNLEKPTVGNEASCQVVAKQIHRDVKHLDQEQPWPPLPTELDSYSSVPSSVKSLLSCLLPDTGEKEQQLRDSFGMDLVYAISHGKVKTSKHILLAFAVKSLTGNVNLIRILNRFGHCVSYSMLEEIDTSLCLHKLGQDGGITLDQLKPYVPTALAWDNIDRLEETLTGCGTSHRVNGIAVQPRVFGPELPKPARDVPKSKQRTVSVSLPALPVYAVGTRCGPPTRSYVEVKTDICADALKKNFIWLLCRLHSATNQSVPSWTGYNILASNSVDAIPSVVSYLPTINAPATQMATVYEILLQSEKIMNSLHISNMSVTFDQALYCKVTEILWAHRDRFPNIVPRLGVFHTICMFLGVIGKRFQAAGLRDICIESGAVAEGSVSGVLDGHKYNRSLRFHKIMYEALLRLVWNQFPQWLTENHPDAHDLLDILPLDLSVFSEGISSTTVEESLDCIVFRKVHQYFCEFLQHLRSQQGPLASFWMSYIDMMEVVLNLVRASREGNWALHMASIRSIIPWTFAYDNLNYARSLTAYYSEMSHIEHEKPDLYMFLCEGGFSAQLSATNTFGRVPIDQTLEETVNRDTQTAGGTKGFSLNPAAVSRYYLTAEYKSTYLSILKSSLGLQQSDCSHKDLGQSIGIESWQLPPCSDSLSKHCLRANYQGAIWRRCLENNPEVPSPVEHGWSRVDQDGDLQLSIDWFNVSIGPQAVLEFLSCSCKRDCVTPSCQCVPNNLACTDLCHARQCKNQKDDFADVEQSYSCDEDFDEEFD</sequence>
<dbReference type="InterPro" id="IPR033467">
    <property type="entry name" value="Tesmin/TSO1-like_CXC"/>
</dbReference>
<protein>
    <recommendedName>
        <fullName evidence="1">Tesmin/TSO1-like CXC domain-containing protein</fullName>
    </recommendedName>
</protein>
<dbReference type="Proteomes" id="UP000424527">
    <property type="component" value="Unassembled WGS sequence"/>
</dbReference>
<organism evidence="2 3">
    <name type="scientific">Larimichthys crocea</name>
    <name type="common">Large yellow croaker</name>
    <name type="synonym">Pseudosciaena crocea</name>
    <dbReference type="NCBI Taxonomy" id="215358"/>
    <lineage>
        <taxon>Eukaryota</taxon>
        <taxon>Metazoa</taxon>
        <taxon>Chordata</taxon>
        <taxon>Craniata</taxon>
        <taxon>Vertebrata</taxon>
        <taxon>Euteleostomi</taxon>
        <taxon>Actinopterygii</taxon>
        <taxon>Neopterygii</taxon>
        <taxon>Teleostei</taxon>
        <taxon>Neoteleostei</taxon>
        <taxon>Acanthomorphata</taxon>
        <taxon>Eupercaria</taxon>
        <taxon>Sciaenidae</taxon>
        <taxon>Larimichthys</taxon>
    </lineage>
</organism>
<dbReference type="EMBL" id="REGW02000011">
    <property type="protein sequence ID" value="KAE8289565.1"/>
    <property type="molecule type" value="Genomic_DNA"/>
</dbReference>
<accession>A0A6G0IDJ5</accession>
<name>A0A6G0IDJ5_LARCR</name>
<dbReference type="AlphaFoldDB" id="A0A6G0IDJ5"/>
<keyword evidence="3" id="KW-1185">Reference proteome</keyword>
<evidence type="ECO:0000259" key="1">
    <source>
        <dbReference type="SMART" id="SM01114"/>
    </source>
</evidence>